<protein>
    <submittedName>
        <fullName evidence="2">Uncharacterized protein</fullName>
    </submittedName>
</protein>
<dbReference type="EMBL" id="CM026427">
    <property type="protein sequence ID" value="KAG0571073.1"/>
    <property type="molecule type" value="Genomic_DNA"/>
</dbReference>
<evidence type="ECO:0000256" key="1">
    <source>
        <dbReference type="SAM" id="SignalP"/>
    </source>
</evidence>
<feature type="chain" id="PRO_5035825982" evidence="1">
    <location>
        <begin position="24"/>
        <end position="52"/>
    </location>
</feature>
<evidence type="ECO:0000313" key="3">
    <source>
        <dbReference type="Proteomes" id="UP000822688"/>
    </source>
</evidence>
<keyword evidence="1" id="KW-0732">Signal</keyword>
<name>A0A8T0HJX7_CERPU</name>
<sequence length="52" mass="5905">MFDGRRPTSGTTALCCRMLLIHASSFLKLDLLHPDMIRQPFSFSATLNQDLH</sequence>
<dbReference type="AlphaFoldDB" id="A0A8T0HJX7"/>
<accession>A0A8T0HJX7</accession>
<evidence type="ECO:0000313" key="2">
    <source>
        <dbReference type="EMBL" id="KAG0571073.1"/>
    </source>
</evidence>
<comment type="caution">
    <text evidence="2">The sequence shown here is derived from an EMBL/GenBank/DDBJ whole genome shotgun (WGS) entry which is preliminary data.</text>
</comment>
<dbReference type="Proteomes" id="UP000822688">
    <property type="component" value="Chromosome 6"/>
</dbReference>
<feature type="signal peptide" evidence="1">
    <location>
        <begin position="1"/>
        <end position="23"/>
    </location>
</feature>
<keyword evidence="3" id="KW-1185">Reference proteome</keyword>
<gene>
    <name evidence="2" type="ORF">KC19_6G209300</name>
</gene>
<proteinExistence type="predicted"/>
<reference evidence="2 3" key="1">
    <citation type="submission" date="2020-06" db="EMBL/GenBank/DDBJ databases">
        <title>WGS assembly of Ceratodon purpureus strain R40.</title>
        <authorList>
            <person name="Carey S.B."/>
            <person name="Jenkins J."/>
            <person name="Shu S."/>
            <person name="Lovell J.T."/>
            <person name="Sreedasyam A."/>
            <person name="Maumus F."/>
            <person name="Tiley G.P."/>
            <person name="Fernandez-Pozo N."/>
            <person name="Barry K."/>
            <person name="Chen C."/>
            <person name="Wang M."/>
            <person name="Lipzen A."/>
            <person name="Daum C."/>
            <person name="Saski C.A."/>
            <person name="Payton A.C."/>
            <person name="Mcbreen J.C."/>
            <person name="Conrad R.E."/>
            <person name="Kollar L.M."/>
            <person name="Olsson S."/>
            <person name="Huttunen S."/>
            <person name="Landis J.B."/>
            <person name="Wickett N.J."/>
            <person name="Johnson M.G."/>
            <person name="Rensing S.A."/>
            <person name="Grimwood J."/>
            <person name="Schmutz J."/>
            <person name="Mcdaniel S.F."/>
        </authorList>
    </citation>
    <scope>NUCLEOTIDE SEQUENCE [LARGE SCALE GENOMIC DNA]</scope>
    <source>
        <strain evidence="2 3">R40</strain>
    </source>
</reference>
<organism evidence="2 3">
    <name type="scientific">Ceratodon purpureus</name>
    <name type="common">Fire moss</name>
    <name type="synonym">Dicranum purpureum</name>
    <dbReference type="NCBI Taxonomy" id="3225"/>
    <lineage>
        <taxon>Eukaryota</taxon>
        <taxon>Viridiplantae</taxon>
        <taxon>Streptophyta</taxon>
        <taxon>Embryophyta</taxon>
        <taxon>Bryophyta</taxon>
        <taxon>Bryophytina</taxon>
        <taxon>Bryopsida</taxon>
        <taxon>Dicranidae</taxon>
        <taxon>Pseudoditrichales</taxon>
        <taxon>Ditrichaceae</taxon>
        <taxon>Ceratodon</taxon>
    </lineage>
</organism>